<name>A0A367XHM6_9PROT</name>
<evidence type="ECO:0000256" key="1">
    <source>
        <dbReference type="SAM" id="SignalP"/>
    </source>
</evidence>
<feature type="signal peptide" evidence="1">
    <location>
        <begin position="1"/>
        <end position="19"/>
    </location>
</feature>
<sequence>MLRIIAFAVAVTLASSAHAVDVMNLRFDGRVAEGQRAKALKIFAQLTETGCSNIIKYQSSIDMITFSDYEEELDVPDDSWGTGNPTIDYRFEEFGWTEALTMDVQLKSGNDLHPDFQRENWGSSSFSIGTDGEKPGIIIFNDLSKASIVCGFSPMDEVHEVGHRFTPIPELRGLLD</sequence>
<reference evidence="2 3" key="1">
    <citation type="submission" date="2014-07" db="EMBL/GenBank/DDBJ databases">
        <title>Draft genome sequence of Thalassospira xiamenensis IB13.</title>
        <authorList>
            <person name="Lai Q."/>
            <person name="Shao Z."/>
        </authorList>
    </citation>
    <scope>NUCLEOTIDE SEQUENCE [LARGE SCALE GENOMIC DNA]</scope>
    <source>
        <strain evidence="2 3">IB13</strain>
    </source>
</reference>
<organism evidence="2 3">
    <name type="scientific">Thalassospira xiamenensis</name>
    <dbReference type="NCBI Taxonomy" id="220697"/>
    <lineage>
        <taxon>Bacteria</taxon>
        <taxon>Pseudomonadati</taxon>
        <taxon>Pseudomonadota</taxon>
        <taxon>Alphaproteobacteria</taxon>
        <taxon>Rhodospirillales</taxon>
        <taxon>Thalassospiraceae</taxon>
        <taxon>Thalassospira</taxon>
    </lineage>
</organism>
<dbReference type="EMBL" id="JPWJ01000001">
    <property type="protein sequence ID" value="RCK53174.1"/>
    <property type="molecule type" value="Genomic_DNA"/>
</dbReference>
<dbReference type="AlphaFoldDB" id="A0A367XHM6"/>
<dbReference type="Proteomes" id="UP000252266">
    <property type="component" value="Unassembled WGS sequence"/>
</dbReference>
<gene>
    <name evidence="2" type="ORF">TH44_02955</name>
</gene>
<protein>
    <recommendedName>
        <fullName evidence="4">Lipoprotein</fullName>
    </recommendedName>
</protein>
<proteinExistence type="predicted"/>
<evidence type="ECO:0000313" key="2">
    <source>
        <dbReference type="EMBL" id="RCK53174.1"/>
    </source>
</evidence>
<keyword evidence="1" id="KW-0732">Signal</keyword>
<evidence type="ECO:0008006" key="4">
    <source>
        <dbReference type="Google" id="ProtNLM"/>
    </source>
</evidence>
<feature type="chain" id="PRO_5016835600" description="Lipoprotein" evidence="1">
    <location>
        <begin position="20"/>
        <end position="176"/>
    </location>
</feature>
<evidence type="ECO:0000313" key="3">
    <source>
        <dbReference type="Proteomes" id="UP000252266"/>
    </source>
</evidence>
<accession>A0A367XHM6</accession>
<dbReference type="RefSeq" id="WP_062961158.1">
    <property type="nucleotide sequence ID" value="NZ_JPWJ01000001.1"/>
</dbReference>
<comment type="caution">
    <text evidence="2">The sequence shown here is derived from an EMBL/GenBank/DDBJ whole genome shotgun (WGS) entry which is preliminary data.</text>
</comment>